<dbReference type="RefSeq" id="WP_172664278.1">
    <property type="nucleotide sequence ID" value="NZ_CP053840.1"/>
</dbReference>
<keyword evidence="1" id="KW-0812">Transmembrane</keyword>
<evidence type="ECO:0000313" key="2">
    <source>
        <dbReference type="EMBL" id="QKF67452.1"/>
    </source>
</evidence>
<keyword evidence="1" id="KW-0472">Membrane</keyword>
<dbReference type="KEGG" id="avp:AVENP_1911"/>
<dbReference type="EMBL" id="CP053840">
    <property type="protein sequence ID" value="QKF67452.1"/>
    <property type="molecule type" value="Genomic_DNA"/>
</dbReference>
<proteinExistence type="predicted"/>
<keyword evidence="3" id="KW-1185">Reference proteome</keyword>
<sequence>MEIVTFFIYLVMFLIAFVLSFASVKYFITMWKFKNRKKDGSQDDDFKRFD</sequence>
<name>A0AAE7BBY5_9BACT</name>
<reference evidence="2 3" key="1">
    <citation type="submission" date="2020-05" db="EMBL/GenBank/DDBJ databases">
        <title>Complete genome sequencing of Campylobacter and Arcobacter type strains.</title>
        <authorList>
            <person name="Miller W.G."/>
            <person name="Yee E."/>
        </authorList>
    </citation>
    <scope>NUCLEOTIDE SEQUENCE [LARGE SCALE GENOMIC DNA]</scope>
    <source>
        <strain evidence="2 3">LMG 26156</strain>
    </source>
</reference>
<gene>
    <name evidence="2" type="ORF">AVENP_1911</name>
</gene>
<accession>A0AAE7BBY5</accession>
<protein>
    <submittedName>
        <fullName evidence="2">Uncharacterized protein</fullName>
    </submittedName>
</protein>
<evidence type="ECO:0000313" key="3">
    <source>
        <dbReference type="Proteomes" id="UP000503482"/>
    </source>
</evidence>
<organism evidence="2 3">
    <name type="scientific">Arcobacter venerupis</name>
    <dbReference type="NCBI Taxonomy" id="1054033"/>
    <lineage>
        <taxon>Bacteria</taxon>
        <taxon>Pseudomonadati</taxon>
        <taxon>Campylobacterota</taxon>
        <taxon>Epsilonproteobacteria</taxon>
        <taxon>Campylobacterales</taxon>
        <taxon>Arcobacteraceae</taxon>
        <taxon>Arcobacter</taxon>
    </lineage>
</organism>
<dbReference type="AlphaFoldDB" id="A0AAE7BBY5"/>
<keyword evidence="1" id="KW-1133">Transmembrane helix</keyword>
<dbReference type="Proteomes" id="UP000503482">
    <property type="component" value="Chromosome"/>
</dbReference>
<evidence type="ECO:0000256" key="1">
    <source>
        <dbReference type="SAM" id="Phobius"/>
    </source>
</evidence>
<feature type="transmembrane region" description="Helical" evidence="1">
    <location>
        <begin position="6"/>
        <end position="28"/>
    </location>
</feature>